<feature type="transmembrane region" description="Helical" evidence="7">
    <location>
        <begin position="224"/>
        <end position="246"/>
    </location>
</feature>
<dbReference type="PANTHER" id="PTHR43266:SF2">
    <property type="entry name" value="MAJOR FACILITATOR SUPERFAMILY (MFS) PROFILE DOMAIN-CONTAINING PROTEIN"/>
    <property type="match status" value="1"/>
</dbReference>
<name>D6TJL6_KTERA</name>
<dbReference type="Proteomes" id="UP000004508">
    <property type="component" value="Unassembled WGS sequence"/>
</dbReference>
<feature type="transmembrane region" description="Helical" evidence="7">
    <location>
        <begin position="188"/>
        <end position="212"/>
    </location>
</feature>
<keyword evidence="6 7" id="KW-0472">Membrane</keyword>
<evidence type="ECO:0000256" key="6">
    <source>
        <dbReference type="ARBA" id="ARBA00023136"/>
    </source>
</evidence>
<dbReference type="Pfam" id="PF07690">
    <property type="entry name" value="MFS_1"/>
    <property type="match status" value="1"/>
</dbReference>
<protein>
    <submittedName>
        <fullName evidence="9">Major facilitator superfamily MFS_1</fullName>
    </submittedName>
</protein>
<keyword evidence="10" id="KW-1185">Reference proteome</keyword>
<feature type="domain" description="Major facilitator superfamily (MFS) profile" evidence="8">
    <location>
        <begin position="290"/>
        <end position="512"/>
    </location>
</feature>
<dbReference type="AlphaFoldDB" id="D6TJL6"/>
<comment type="subcellular location">
    <subcellularLocation>
        <location evidence="1">Cell membrane</location>
        <topology evidence="1">Multi-pass membrane protein</topology>
    </subcellularLocation>
</comment>
<feature type="transmembrane region" description="Helical" evidence="7">
    <location>
        <begin position="431"/>
        <end position="450"/>
    </location>
</feature>
<dbReference type="InterPro" id="IPR011701">
    <property type="entry name" value="MFS"/>
</dbReference>
<reference evidence="9 10" key="1">
    <citation type="journal article" date="2011" name="Stand. Genomic Sci.">
        <title>Non-contiguous finished genome sequence and contextual data of the filamentous soil bacterium Ktedonobacter racemifer type strain (SOSP1-21).</title>
        <authorList>
            <person name="Chang Y.J."/>
            <person name="Land M."/>
            <person name="Hauser L."/>
            <person name="Chertkov O."/>
            <person name="Del Rio T.G."/>
            <person name="Nolan M."/>
            <person name="Copeland A."/>
            <person name="Tice H."/>
            <person name="Cheng J.F."/>
            <person name="Lucas S."/>
            <person name="Han C."/>
            <person name="Goodwin L."/>
            <person name="Pitluck S."/>
            <person name="Ivanova N."/>
            <person name="Ovchinikova G."/>
            <person name="Pati A."/>
            <person name="Chen A."/>
            <person name="Palaniappan K."/>
            <person name="Mavromatis K."/>
            <person name="Liolios K."/>
            <person name="Brettin T."/>
            <person name="Fiebig A."/>
            <person name="Rohde M."/>
            <person name="Abt B."/>
            <person name="Goker M."/>
            <person name="Detter J.C."/>
            <person name="Woyke T."/>
            <person name="Bristow J."/>
            <person name="Eisen J.A."/>
            <person name="Markowitz V."/>
            <person name="Hugenholtz P."/>
            <person name="Kyrpides N.C."/>
            <person name="Klenk H.P."/>
            <person name="Lapidus A."/>
        </authorList>
    </citation>
    <scope>NUCLEOTIDE SEQUENCE [LARGE SCALE GENOMIC DNA]</scope>
    <source>
        <strain evidence="10">DSM 44963</strain>
    </source>
</reference>
<keyword evidence="3" id="KW-1003">Cell membrane</keyword>
<dbReference type="CDD" id="cd06173">
    <property type="entry name" value="MFS_MefA_like"/>
    <property type="match status" value="1"/>
</dbReference>
<sequence length="512" mass="56061">MSSKSAIASNILTRHLFTDLGEFSLDAHEHMLIKENTCMAVAKPGGGFLTLLRKPDFLRLWLAQLISQTIFNASNCAIMLLIEAITQSTTQLGLAIISFSLPAVLFGAPAGVLVDRMSKRKVLWSSNCLRGIVSLIFVLSLLFNHNALLPVYALSFIVSTICQFFAPAESATIPMLVNNEELMPALSLFNITIMISQALGFVVITPLALLFLPTFHLFGLTLDPFVQIYAATALLYLVCSGLILLIPNKSFAPHIQTPKDDDLTAQTIGAMGHIWQEMAQGWNFVRTNKPLFLAVVQLSFAGVIIFVISEIATPMVKDLLSLPANTMPIVFAPAGIGLIAGSLLMPQLVKRLGQYRTIHFGALGLTLATAIIPLLTLVVRLLAPQSWRGNPWLMIMVAVLMLAAGIALDFINIPSQTAIQELTPDKLKGRVLSLQIVLYSACSIPVLLFLGAASDLFGIDRVLYLLAGFHLAFGLWCIYFERKHKLTDRQQAAPVVTPLEHVVIHQEQEERV</sequence>
<feature type="transmembrane region" description="Helical" evidence="7">
    <location>
        <begin position="94"/>
        <end position="115"/>
    </location>
</feature>
<evidence type="ECO:0000256" key="5">
    <source>
        <dbReference type="ARBA" id="ARBA00022989"/>
    </source>
</evidence>
<feature type="transmembrane region" description="Helical" evidence="7">
    <location>
        <begin position="391"/>
        <end position="411"/>
    </location>
</feature>
<comment type="caution">
    <text evidence="9">The sequence shown here is derived from an EMBL/GenBank/DDBJ whole genome shotgun (WGS) entry which is preliminary data.</text>
</comment>
<dbReference type="InterPro" id="IPR036259">
    <property type="entry name" value="MFS_trans_sf"/>
</dbReference>
<evidence type="ECO:0000313" key="10">
    <source>
        <dbReference type="Proteomes" id="UP000004508"/>
    </source>
</evidence>
<feature type="transmembrane region" description="Helical" evidence="7">
    <location>
        <begin position="122"/>
        <end position="143"/>
    </location>
</feature>
<feature type="transmembrane region" description="Helical" evidence="7">
    <location>
        <begin position="358"/>
        <end position="379"/>
    </location>
</feature>
<proteinExistence type="predicted"/>
<dbReference type="PANTHER" id="PTHR43266">
    <property type="entry name" value="MACROLIDE-EFFLUX PROTEIN"/>
    <property type="match status" value="1"/>
</dbReference>
<dbReference type="SUPFAM" id="SSF103473">
    <property type="entry name" value="MFS general substrate transporter"/>
    <property type="match status" value="1"/>
</dbReference>
<evidence type="ECO:0000256" key="3">
    <source>
        <dbReference type="ARBA" id="ARBA00022475"/>
    </source>
</evidence>
<gene>
    <name evidence="9" type="ORF">Krac_11188</name>
</gene>
<evidence type="ECO:0000256" key="4">
    <source>
        <dbReference type="ARBA" id="ARBA00022692"/>
    </source>
</evidence>
<evidence type="ECO:0000313" key="9">
    <source>
        <dbReference type="EMBL" id="EFH89623.1"/>
    </source>
</evidence>
<dbReference type="EMBL" id="ADVG01000001">
    <property type="protein sequence ID" value="EFH89623.1"/>
    <property type="molecule type" value="Genomic_DNA"/>
</dbReference>
<dbReference type="Gene3D" id="1.20.1250.20">
    <property type="entry name" value="MFS general substrate transporter like domains"/>
    <property type="match status" value="1"/>
</dbReference>
<keyword evidence="2" id="KW-0813">Transport</keyword>
<dbReference type="GO" id="GO:0005886">
    <property type="term" value="C:plasma membrane"/>
    <property type="evidence" value="ECO:0007669"/>
    <property type="project" value="UniProtKB-SubCell"/>
</dbReference>
<feature type="transmembrane region" description="Helical" evidence="7">
    <location>
        <begin position="291"/>
        <end position="309"/>
    </location>
</feature>
<evidence type="ECO:0000256" key="1">
    <source>
        <dbReference type="ARBA" id="ARBA00004651"/>
    </source>
</evidence>
<feature type="transmembrane region" description="Helical" evidence="7">
    <location>
        <begin position="60"/>
        <end position="82"/>
    </location>
</feature>
<dbReference type="GO" id="GO:0022857">
    <property type="term" value="F:transmembrane transporter activity"/>
    <property type="evidence" value="ECO:0007669"/>
    <property type="project" value="InterPro"/>
</dbReference>
<dbReference type="InterPro" id="IPR020846">
    <property type="entry name" value="MFS_dom"/>
</dbReference>
<dbReference type="STRING" id="485913.Krac_11188"/>
<feature type="transmembrane region" description="Helical" evidence="7">
    <location>
        <begin position="149"/>
        <end position="168"/>
    </location>
</feature>
<organism evidence="9 10">
    <name type="scientific">Ktedonobacter racemifer DSM 44963</name>
    <dbReference type="NCBI Taxonomy" id="485913"/>
    <lineage>
        <taxon>Bacteria</taxon>
        <taxon>Bacillati</taxon>
        <taxon>Chloroflexota</taxon>
        <taxon>Ktedonobacteria</taxon>
        <taxon>Ktedonobacterales</taxon>
        <taxon>Ktedonobacteraceae</taxon>
        <taxon>Ktedonobacter</taxon>
    </lineage>
</organism>
<keyword evidence="5 7" id="KW-1133">Transmembrane helix</keyword>
<dbReference type="PROSITE" id="PS50850">
    <property type="entry name" value="MFS"/>
    <property type="match status" value="1"/>
</dbReference>
<dbReference type="eggNOG" id="COG2814">
    <property type="taxonomic scope" value="Bacteria"/>
</dbReference>
<feature type="transmembrane region" description="Helical" evidence="7">
    <location>
        <begin position="329"/>
        <end position="346"/>
    </location>
</feature>
<keyword evidence="4 7" id="KW-0812">Transmembrane</keyword>
<feature type="transmembrane region" description="Helical" evidence="7">
    <location>
        <begin position="462"/>
        <end position="480"/>
    </location>
</feature>
<evidence type="ECO:0000256" key="7">
    <source>
        <dbReference type="SAM" id="Phobius"/>
    </source>
</evidence>
<evidence type="ECO:0000259" key="8">
    <source>
        <dbReference type="PROSITE" id="PS50850"/>
    </source>
</evidence>
<dbReference type="InParanoid" id="D6TJL6"/>
<accession>D6TJL6</accession>
<evidence type="ECO:0000256" key="2">
    <source>
        <dbReference type="ARBA" id="ARBA00022448"/>
    </source>
</evidence>